<evidence type="ECO:0000259" key="2">
    <source>
        <dbReference type="Pfam" id="PF21787"/>
    </source>
</evidence>
<keyword evidence="1" id="KW-0175">Coiled coil</keyword>
<proteinExistence type="predicted"/>
<dbReference type="AlphaFoldDB" id="A0A8S1AVF5"/>
<feature type="domain" description="Transposable element P transposase-like GTP-binding insertion" evidence="3">
    <location>
        <begin position="186"/>
        <end position="308"/>
    </location>
</feature>
<evidence type="ECO:0000256" key="1">
    <source>
        <dbReference type="SAM" id="Coils"/>
    </source>
</evidence>
<evidence type="ECO:0008006" key="6">
    <source>
        <dbReference type="Google" id="ProtNLM"/>
    </source>
</evidence>
<dbReference type="Pfam" id="PF21788">
    <property type="entry name" value="TNP-like_GBD"/>
    <property type="match status" value="1"/>
</dbReference>
<feature type="domain" description="Transposable element P transposase-like RNase H" evidence="2">
    <location>
        <begin position="20"/>
        <end position="151"/>
    </location>
</feature>
<feature type="coiled-coil region" evidence="1">
    <location>
        <begin position="320"/>
        <end position="361"/>
    </location>
</feature>
<keyword evidence="5" id="KW-1185">Reference proteome</keyword>
<protein>
    <recommendedName>
        <fullName evidence="6">Transposase</fullName>
    </recommendedName>
</protein>
<dbReference type="Pfam" id="PF21787">
    <property type="entry name" value="TNP-like_RNaseH_N"/>
    <property type="match status" value="1"/>
</dbReference>
<name>A0A8S1AVF5_ARCPL</name>
<sequence length="538" mass="62219">MFALPSKGTLMNFLNKIPFKTGIDKIIFDVLEPSVRKMKVHERFCAVLFDEMSLSINTQYDSKEDCIEGIHDDGMLRKPLLADYANEVFIKGIFRRWKQPIAYTFSSGASKGLELKKIIINVIRECRRIGLRVICSICDQGQNNQAAINSLLKDTADECKRHNVSNCHHGYLIDGEKIVHIYDIPHVFKGIRNNLLTKDLCFEINSQKKVAKLEHIIEFYYLDMEEENRICPTSTAGHVLPEKMNKMKVSHCTQVFSNKVGCLMDRIAKWDIKGAQNLPTEACDTAELILLLDKLFDSCNSHCKLAPSSKRVLVRTIISSEIYEERLQKLTEENTQLKRRNKNLRQACNRKKKRVEILKKRLPKQIRPDNDAISIETRQCDDTPLTKSNSFLEETLPNVSMTEKEKAISLKKLGLLQTSDIDELMKNVTCSKCFKCMYSECSGCKNKKLAVDLTINEDSPVEWLQWKMGTHTYIKIDKKKCVEKQTKKYSKQVVKGTVNTLIKEFQNDVQKFKTYYYNVQHQYLAWKKCITLMKTKLH</sequence>
<reference evidence="4 5" key="1">
    <citation type="submission" date="2020-04" db="EMBL/GenBank/DDBJ databases">
        <authorList>
            <person name="Wallbank WR R."/>
            <person name="Pardo Diaz C."/>
            <person name="Kozak K."/>
            <person name="Martin S."/>
            <person name="Jiggins C."/>
            <person name="Moest M."/>
            <person name="Warren A I."/>
            <person name="Byers J.R.P. K."/>
            <person name="Montejo-Kovacevich G."/>
            <person name="Yen C E."/>
        </authorList>
    </citation>
    <scope>NUCLEOTIDE SEQUENCE [LARGE SCALE GENOMIC DNA]</scope>
</reference>
<evidence type="ECO:0000313" key="4">
    <source>
        <dbReference type="EMBL" id="CAB3251194.1"/>
    </source>
</evidence>
<dbReference type="OrthoDB" id="6627680at2759"/>
<dbReference type="InterPro" id="IPR048365">
    <property type="entry name" value="TNP-like_RNaseH_N"/>
</dbReference>
<dbReference type="Proteomes" id="UP000494106">
    <property type="component" value="Unassembled WGS sequence"/>
</dbReference>
<accession>A0A8S1AVF5</accession>
<organism evidence="4 5">
    <name type="scientific">Arctia plantaginis</name>
    <name type="common">Wood tiger moth</name>
    <name type="synonym">Phalaena plantaginis</name>
    <dbReference type="NCBI Taxonomy" id="874455"/>
    <lineage>
        <taxon>Eukaryota</taxon>
        <taxon>Metazoa</taxon>
        <taxon>Ecdysozoa</taxon>
        <taxon>Arthropoda</taxon>
        <taxon>Hexapoda</taxon>
        <taxon>Insecta</taxon>
        <taxon>Pterygota</taxon>
        <taxon>Neoptera</taxon>
        <taxon>Endopterygota</taxon>
        <taxon>Lepidoptera</taxon>
        <taxon>Glossata</taxon>
        <taxon>Ditrysia</taxon>
        <taxon>Noctuoidea</taxon>
        <taxon>Erebidae</taxon>
        <taxon>Arctiinae</taxon>
        <taxon>Arctia</taxon>
    </lineage>
</organism>
<comment type="caution">
    <text evidence="4">The sequence shown here is derived from an EMBL/GenBank/DDBJ whole genome shotgun (WGS) entry which is preliminary data.</text>
</comment>
<dbReference type="EMBL" id="CADEBC010000543">
    <property type="protein sequence ID" value="CAB3251194.1"/>
    <property type="molecule type" value="Genomic_DNA"/>
</dbReference>
<dbReference type="InterPro" id="IPR048366">
    <property type="entry name" value="TNP-like_GBD"/>
</dbReference>
<evidence type="ECO:0000259" key="3">
    <source>
        <dbReference type="Pfam" id="PF21788"/>
    </source>
</evidence>
<gene>
    <name evidence="4" type="ORF">APLA_LOCUS12892</name>
</gene>
<evidence type="ECO:0000313" key="5">
    <source>
        <dbReference type="Proteomes" id="UP000494106"/>
    </source>
</evidence>